<protein>
    <submittedName>
        <fullName evidence="1">Uncharacterized protein</fullName>
    </submittedName>
</protein>
<gene>
    <name evidence="1" type="ORF">C1I64_04690</name>
</gene>
<dbReference type="Proteomes" id="UP000285317">
    <property type="component" value="Chromosome"/>
</dbReference>
<dbReference type="EMBL" id="CP028137">
    <property type="protein sequence ID" value="AZZ51406.1"/>
    <property type="molecule type" value="Genomic_DNA"/>
</dbReference>
<name>A0A3Q9UPY5_9MICO</name>
<accession>A0A3Q9UPY5</accession>
<reference evidence="1 2" key="1">
    <citation type="submission" date="2018-03" db="EMBL/GenBank/DDBJ databases">
        <title>Bacteriophage NCPPB3778 and a type I-E CRISPR drive the evolution of the US Biological Select Agent, Rathayibacter toxicus.</title>
        <authorList>
            <person name="Davis E.W.II."/>
            <person name="Tabima J.F."/>
            <person name="Weisberg A.J."/>
            <person name="Dantas Lopes L."/>
            <person name="Wiseman M.S."/>
            <person name="Wiseman M.S."/>
            <person name="Pupko T."/>
            <person name="Belcher M.S."/>
            <person name="Sechler A.J."/>
            <person name="Tancos M.A."/>
            <person name="Schroeder B.K."/>
            <person name="Murray T.D."/>
            <person name="Luster D.G."/>
            <person name="Schneider W.L."/>
            <person name="Rogers E."/>
            <person name="Andreote F.D."/>
            <person name="Grunwald N.J."/>
            <person name="Putnam M.L."/>
            <person name="Chang J.H."/>
        </authorList>
    </citation>
    <scope>NUCLEOTIDE SEQUENCE [LARGE SCALE GENOMIC DNA]</scope>
    <source>
        <strain evidence="1 2">DSM 15932</strain>
    </source>
</reference>
<organism evidence="1 2">
    <name type="scientific">Rathayibacter festucae DSM 15932</name>
    <dbReference type="NCBI Taxonomy" id="1328866"/>
    <lineage>
        <taxon>Bacteria</taxon>
        <taxon>Bacillati</taxon>
        <taxon>Actinomycetota</taxon>
        <taxon>Actinomycetes</taxon>
        <taxon>Micrococcales</taxon>
        <taxon>Microbacteriaceae</taxon>
        <taxon>Rathayibacter</taxon>
    </lineage>
</organism>
<dbReference type="KEGG" id="rfs:C1I64_04690"/>
<evidence type="ECO:0000313" key="1">
    <source>
        <dbReference type="EMBL" id="AZZ51406.1"/>
    </source>
</evidence>
<dbReference type="AlphaFoldDB" id="A0A3Q9UPY5"/>
<sequence length="117" mass="13557">MAEFHHVSQQTIRTVKRTKTWPGFVQAKQQRTSYIANAKDRKFHAAEKAGLKPVRHATAPVLTGVEKRLQDGLNQLAQTPTRDEFESAIKEINLRLDRHVTMISAKRDRRTWPWGNR</sequence>
<proteinExistence type="predicted"/>
<evidence type="ECO:0000313" key="2">
    <source>
        <dbReference type="Proteomes" id="UP000285317"/>
    </source>
</evidence>